<dbReference type="InterPro" id="IPR008271">
    <property type="entry name" value="Ser/Thr_kinase_AS"/>
</dbReference>
<sequence>MSSSHRPQVLRIKPSTSTTALQNGKRARKHDSDVDDDTPIGQLVKRQRPVLNNVIPPQSAAGPHPATSTVTIAVVPAKHIKVPPARPQAGSGPAAHVEQATEDEGVRASDPWFKVKAETTRAVRVSTAGPLLDEDTWQASPVWTSAGRYVKARNTSILGRGGYGVVAKVVDVLTGYTRARKRQYYDGQPPVRLLFELESLSRVQRHEGIAEILDVAYTKNTIDIIMPLYERTLQDLIDDQEGRELRPRKSRQLAKQLISAVAHIHRHGLVHLDLKPSNIMITREHCLKIVDFGLARTVGAVGADQDTPTVGTVGYTAPECMLGSLRPTFQNDVWSVGCIIAEMYTGRPLFACSDDEGYLRDLLKFTGHPGGPIYPEGKYPPPSDWDVPTSWGPYKSDADHRLQDTDALAAAMVSKMLVLKPNRRPHLAVFLKDPLFSRP</sequence>
<dbReference type="Gene3D" id="1.10.510.10">
    <property type="entry name" value="Transferase(Phosphotransferase) domain 1"/>
    <property type="match status" value="1"/>
</dbReference>
<dbReference type="Pfam" id="PF00069">
    <property type="entry name" value="Pkinase"/>
    <property type="match status" value="1"/>
</dbReference>
<evidence type="ECO:0000256" key="3">
    <source>
        <dbReference type="ARBA" id="ARBA00022840"/>
    </source>
</evidence>
<gene>
    <name evidence="6" type="ORF">A4X13_0g8676</name>
</gene>
<dbReference type="InterPro" id="IPR011009">
    <property type="entry name" value="Kinase-like_dom_sf"/>
</dbReference>
<dbReference type="Proteomes" id="UP000077521">
    <property type="component" value="Unassembled WGS sequence"/>
</dbReference>
<comment type="similarity">
    <text evidence="4">Belongs to the protein kinase superfamily.</text>
</comment>
<organism evidence="6 7">
    <name type="scientific">Tilletia indica</name>
    <dbReference type="NCBI Taxonomy" id="43049"/>
    <lineage>
        <taxon>Eukaryota</taxon>
        <taxon>Fungi</taxon>
        <taxon>Dikarya</taxon>
        <taxon>Basidiomycota</taxon>
        <taxon>Ustilaginomycotina</taxon>
        <taxon>Exobasidiomycetes</taxon>
        <taxon>Tilletiales</taxon>
        <taxon>Tilletiaceae</taxon>
        <taxon>Tilletia</taxon>
    </lineage>
</organism>
<comment type="caution">
    <text evidence="6">The sequence shown here is derived from an EMBL/GenBank/DDBJ whole genome shotgun (WGS) entry which is preliminary data.</text>
</comment>
<reference evidence="6" key="1">
    <citation type="submission" date="2016-04" db="EMBL/GenBank/DDBJ databases">
        <authorList>
            <person name="Nguyen H.D."/>
            <person name="Samba Siva P."/>
            <person name="Cullis J."/>
            <person name="Levesque C.A."/>
            <person name="Hambleton S."/>
        </authorList>
    </citation>
    <scope>NUCLEOTIDE SEQUENCE</scope>
    <source>
        <strain evidence="6">DAOMC 236416</strain>
    </source>
</reference>
<dbReference type="SMART" id="SM00220">
    <property type="entry name" value="S_TKc"/>
    <property type="match status" value="1"/>
</dbReference>
<reference evidence="6" key="2">
    <citation type="journal article" date="2019" name="IMA Fungus">
        <title>Genome sequencing and comparison of five Tilletia species to identify candidate genes for the detection of regulated species infecting wheat.</title>
        <authorList>
            <person name="Nguyen H.D.T."/>
            <person name="Sultana T."/>
            <person name="Kesanakurti P."/>
            <person name="Hambleton S."/>
        </authorList>
    </citation>
    <scope>NUCLEOTIDE SEQUENCE</scope>
    <source>
        <strain evidence="6">DAOMC 236416</strain>
    </source>
</reference>
<dbReference type="GO" id="GO:0004674">
    <property type="term" value="F:protein serine/threonine kinase activity"/>
    <property type="evidence" value="ECO:0007669"/>
    <property type="project" value="UniProtKB-KW"/>
</dbReference>
<keyword evidence="2 4" id="KW-0547">Nucleotide-binding</keyword>
<evidence type="ECO:0000256" key="1">
    <source>
        <dbReference type="ARBA" id="ARBA00022527"/>
    </source>
</evidence>
<feature type="region of interest" description="Disordered" evidence="5">
    <location>
        <begin position="1"/>
        <end position="66"/>
    </location>
</feature>
<dbReference type="InterPro" id="IPR017441">
    <property type="entry name" value="Protein_kinase_ATP_BS"/>
</dbReference>
<evidence type="ECO:0000313" key="6">
    <source>
        <dbReference type="EMBL" id="KAE8237674.1"/>
    </source>
</evidence>
<dbReference type="PROSITE" id="PS50011">
    <property type="entry name" value="PROTEIN_KINASE_DOM"/>
    <property type="match status" value="1"/>
</dbReference>
<evidence type="ECO:0000313" key="7">
    <source>
        <dbReference type="Proteomes" id="UP000077521"/>
    </source>
</evidence>
<name>A0A177T867_9BASI</name>
<dbReference type="PROSITE" id="PS00107">
    <property type="entry name" value="PROTEIN_KINASE_ATP"/>
    <property type="match status" value="1"/>
</dbReference>
<dbReference type="PANTHER" id="PTHR24055">
    <property type="entry name" value="MITOGEN-ACTIVATED PROTEIN KINASE"/>
    <property type="match status" value="1"/>
</dbReference>
<protein>
    <submittedName>
        <fullName evidence="6">Uncharacterized protein</fullName>
    </submittedName>
</protein>
<evidence type="ECO:0000256" key="2">
    <source>
        <dbReference type="ARBA" id="ARBA00022741"/>
    </source>
</evidence>
<dbReference type="GO" id="GO:0005524">
    <property type="term" value="F:ATP binding"/>
    <property type="evidence" value="ECO:0007669"/>
    <property type="project" value="UniProtKB-UniRule"/>
</dbReference>
<keyword evidence="1 4" id="KW-0723">Serine/threonine-protein kinase</keyword>
<dbReference type="SUPFAM" id="SSF56112">
    <property type="entry name" value="Protein kinase-like (PK-like)"/>
    <property type="match status" value="1"/>
</dbReference>
<dbReference type="AlphaFoldDB" id="A0A177T867"/>
<keyword evidence="7" id="KW-1185">Reference proteome</keyword>
<evidence type="ECO:0000256" key="4">
    <source>
        <dbReference type="RuleBase" id="RU000304"/>
    </source>
</evidence>
<dbReference type="InterPro" id="IPR050117">
    <property type="entry name" value="MAPK"/>
</dbReference>
<accession>A0A177T867</accession>
<keyword evidence="1 4" id="KW-0808">Transferase</keyword>
<keyword evidence="3 4" id="KW-0067">ATP-binding</keyword>
<keyword evidence="1 4" id="KW-0418">Kinase</keyword>
<evidence type="ECO:0000256" key="5">
    <source>
        <dbReference type="SAM" id="MobiDB-lite"/>
    </source>
</evidence>
<dbReference type="Gene3D" id="3.30.200.20">
    <property type="entry name" value="Phosphorylase Kinase, domain 1"/>
    <property type="match status" value="1"/>
</dbReference>
<dbReference type="EMBL" id="LWDF02001676">
    <property type="protein sequence ID" value="KAE8237674.1"/>
    <property type="molecule type" value="Genomic_DNA"/>
</dbReference>
<dbReference type="PROSITE" id="PS00108">
    <property type="entry name" value="PROTEIN_KINASE_ST"/>
    <property type="match status" value="1"/>
</dbReference>
<proteinExistence type="inferred from homology"/>
<dbReference type="InterPro" id="IPR000719">
    <property type="entry name" value="Prot_kinase_dom"/>
</dbReference>